<gene>
    <name evidence="6" type="ORF">KL86APRO_11270</name>
</gene>
<evidence type="ECO:0000256" key="2">
    <source>
        <dbReference type="ARBA" id="ARBA00022630"/>
    </source>
</evidence>
<dbReference type="NCBIfam" id="TIGR03862">
    <property type="entry name" value="flavo_PP4765"/>
    <property type="match status" value="1"/>
</dbReference>
<dbReference type="SUPFAM" id="SSF51905">
    <property type="entry name" value="FAD/NAD(P)-binding domain"/>
    <property type="match status" value="1"/>
</dbReference>
<dbReference type="SUPFAM" id="SSF160996">
    <property type="entry name" value="HI0933 insert domain-like"/>
    <property type="match status" value="1"/>
</dbReference>
<dbReference type="InterPro" id="IPR036188">
    <property type="entry name" value="FAD/NAD-bd_sf"/>
</dbReference>
<dbReference type="InterPro" id="IPR004792">
    <property type="entry name" value="BaiN-like"/>
</dbReference>
<evidence type="ECO:0000259" key="5">
    <source>
        <dbReference type="Pfam" id="PF22780"/>
    </source>
</evidence>
<dbReference type="Gene3D" id="1.10.8.260">
    <property type="entry name" value="HI0933 insert domain-like"/>
    <property type="match status" value="1"/>
</dbReference>
<dbReference type="NCBIfam" id="TIGR00275">
    <property type="entry name" value="aminoacetone oxidase family FAD-binding enzyme"/>
    <property type="match status" value="1"/>
</dbReference>
<protein>
    <recommendedName>
        <fullName evidence="7">NAD(FAD)-utilizing dehydrogenase</fullName>
    </recommendedName>
</protein>
<comment type="cofactor">
    <cofactor evidence="1">
        <name>FAD</name>
        <dbReference type="ChEBI" id="CHEBI:57692"/>
    </cofactor>
</comment>
<name>A0A212JL91_9PROT</name>
<keyword evidence="3" id="KW-0274">FAD</keyword>
<reference evidence="6" key="1">
    <citation type="submission" date="2016-04" db="EMBL/GenBank/DDBJ databases">
        <authorList>
            <person name="Evans L.H."/>
            <person name="Alamgir A."/>
            <person name="Owens N."/>
            <person name="Weber N.D."/>
            <person name="Virtaneva K."/>
            <person name="Barbian K."/>
            <person name="Babar A."/>
            <person name="Rosenke K."/>
        </authorList>
    </citation>
    <scope>NUCLEOTIDE SEQUENCE</scope>
    <source>
        <strain evidence="6">86</strain>
    </source>
</reference>
<dbReference type="Pfam" id="PF03486">
    <property type="entry name" value="HI0933_like"/>
    <property type="match status" value="1"/>
</dbReference>
<keyword evidence="2" id="KW-0285">Flavoprotein</keyword>
<dbReference type="Pfam" id="PF22780">
    <property type="entry name" value="HI0933_like_1st"/>
    <property type="match status" value="1"/>
</dbReference>
<evidence type="ECO:0000256" key="3">
    <source>
        <dbReference type="ARBA" id="ARBA00022827"/>
    </source>
</evidence>
<feature type="domain" description="RsdA/BaiN/AoA(So)-like insert" evidence="5">
    <location>
        <begin position="187"/>
        <end position="337"/>
    </location>
</feature>
<organism evidence="6">
    <name type="scientific">uncultured Alphaproteobacteria bacterium</name>
    <dbReference type="NCBI Taxonomy" id="91750"/>
    <lineage>
        <taxon>Bacteria</taxon>
        <taxon>Pseudomonadati</taxon>
        <taxon>Pseudomonadota</taxon>
        <taxon>Alphaproteobacteria</taxon>
        <taxon>environmental samples</taxon>
    </lineage>
</organism>
<dbReference type="EMBL" id="FLUO01000001">
    <property type="protein sequence ID" value="SBW00213.1"/>
    <property type="molecule type" value="Genomic_DNA"/>
</dbReference>
<evidence type="ECO:0008006" key="7">
    <source>
        <dbReference type="Google" id="ProtNLM"/>
    </source>
</evidence>
<dbReference type="Gene3D" id="2.40.30.10">
    <property type="entry name" value="Translation factors"/>
    <property type="match status" value="1"/>
</dbReference>
<dbReference type="PANTHER" id="PTHR42887">
    <property type="entry name" value="OS12G0638800 PROTEIN"/>
    <property type="match status" value="1"/>
</dbReference>
<proteinExistence type="predicted"/>
<dbReference type="Gene3D" id="3.50.50.60">
    <property type="entry name" value="FAD/NAD(P)-binding domain"/>
    <property type="match status" value="1"/>
</dbReference>
<dbReference type="InterPro" id="IPR057661">
    <property type="entry name" value="RsdA/BaiN/AoA(So)_Rossmann"/>
</dbReference>
<dbReference type="InterPro" id="IPR022460">
    <property type="entry name" value="Flavoprotein_PP4765"/>
</dbReference>
<sequence>MIVAVVGGGPAGLMAAETAANAGAAVTVFEAMPTPGRKLLRAGVGGLNLTREAGRDAFLSAYSAADRLRPFLQAFGPAEVRAWADGLGAETFVGSSGKVFPRAMKAAPLLRAWLARLDRLGVRLHTRRRWVGWSGGALAFDGPDGRETFAADRTVLALGGPSWPRLGGNADWAAALAARGAAFAPWRPANCGFDIAWSVSFAARFAGTPVPTATFRFGDRAIRGNAAITAHGIEGGAVYALAAELRDAIAAEGTAILTLDLAPDRPEADLARALGRPRGSRSLATHLKRAGIDGLRAALARETAPGFDALPPARQARALKAAPLRLLRPRPLAEAISAAGGVTWASVDDRLRLKTAPEVILAGEMLDWEAPTGGYLITACLATGRAAGAAAAA</sequence>
<accession>A0A212JL91</accession>
<evidence type="ECO:0000313" key="6">
    <source>
        <dbReference type="EMBL" id="SBW00213.1"/>
    </source>
</evidence>
<dbReference type="InterPro" id="IPR023166">
    <property type="entry name" value="BaiN-like_dom_sf"/>
</dbReference>
<evidence type="ECO:0000256" key="1">
    <source>
        <dbReference type="ARBA" id="ARBA00001974"/>
    </source>
</evidence>
<evidence type="ECO:0000259" key="4">
    <source>
        <dbReference type="Pfam" id="PF03486"/>
    </source>
</evidence>
<dbReference type="PANTHER" id="PTHR42887:SF1">
    <property type="entry name" value="BLR3961 PROTEIN"/>
    <property type="match status" value="1"/>
</dbReference>
<dbReference type="AlphaFoldDB" id="A0A212JL91"/>
<feature type="domain" description="RsdA/BaiN/AoA(So)-like Rossmann fold-like" evidence="4">
    <location>
        <begin position="3"/>
        <end position="389"/>
    </location>
</feature>
<dbReference type="InterPro" id="IPR055178">
    <property type="entry name" value="RsdA/BaiN/AoA(So)-like_dom"/>
</dbReference>
<dbReference type="PRINTS" id="PR00419">
    <property type="entry name" value="ADXRDTASE"/>
</dbReference>